<organism evidence="2 3">
    <name type="scientific">Macrostomum lignano</name>
    <dbReference type="NCBI Taxonomy" id="282301"/>
    <lineage>
        <taxon>Eukaryota</taxon>
        <taxon>Metazoa</taxon>
        <taxon>Spiralia</taxon>
        <taxon>Lophotrochozoa</taxon>
        <taxon>Platyhelminthes</taxon>
        <taxon>Rhabditophora</taxon>
        <taxon>Macrostomorpha</taxon>
        <taxon>Macrostomida</taxon>
        <taxon>Macrostomidae</taxon>
        <taxon>Macrostomum</taxon>
    </lineage>
</organism>
<keyword evidence="2" id="KW-1185">Reference proteome</keyword>
<feature type="region of interest" description="Disordered" evidence="1">
    <location>
        <begin position="51"/>
        <end position="78"/>
    </location>
</feature>
<evidence type="ECO:0000313" key="3">
    <source>
        <dbReference type="WBParaSite" id="maker-unitig_27984-snap-gene-0.1-mRNA-1"/>
    </source>
</evidence>
<dbReference type="Proteomes" id="UP000095280">
    <property type="component" value="Unplaced"/>
</dbReference>
<reference evidence="3" key="1">
    <citation type="submission" date="2016-11" db="UniProtKB">
        <authorList>
            <consortium name="WormBaseParasite"/>
        </authorList>
    </citation>
    <scope>IDENTIFICATION</scope>
</reference>
<dbReference type="WBParaSite" id="maker-unitig_27984-snap-gene-0.1-mRNA-1">
    <property type="protein sequence ID" value="maker-unitig_27984-snap-gene-0.1-mRNA-1"/>
    <property type="gene ID" value="maker-unitig_27984-snap-gene-0.1"/>
</dbReference>
<evidence type="ECO:0000256" key="1">
    <source>
        <dbReference type="SAM" id="MobiDB-lite"/>
    </source>
</evidence>
<dbReference type="AlphaFoldDB" id="A0A1I8FCM9"/>
<sequence length="119" mass="12736">CKTYRRSTISCRSGKLKSSIAWSEPWPPIVGHVRHLLNSEQKAADFRPPIARSDAAPSISGALRTPAPRSAPTSAANMPGEHLHKFKYSLSGGLQALCDLTHGVHGLSENRSGTPPVPC</sequence>
<name>A0A1I8FCM9_9PLAT</name>
<feature type="compositionally biased region" description="Low complexity" evidence="1">
    <location>
        <begin position="64"/>
        <end position="76"/>
    </location>
</feature>
<evidence type="ECO:0000313" key="2">
    <source>
        <dbReference type="Proteomes" id="UP000095280"/>
    </source>
</evidence>
<protein>
    <submittedName>
        <fullName evidence="3">Integron gene cassette protein</fullName>
    </submittedName>
</protein>
<proteinExistence type="predicted"/>
<accession>A0A1I8FCM9</accession>